<keyword evidence="1" id="KW-0808">Transferase</keyword>
<evidence type="ECO:0000313" key="6">
    <source>
        <dbReference type="Proteomes" id="UP000718564"/>
    </source>
</evidence>
<dbReference type="EMBL" id="QMEB01000369">
    <property type="protein sequence ID" value="NMG22997.1"/>
    <property type="molecule type" value="Genomic_DNA"/>
</dbReference>
<dbReference type="CDD" id="cd01987">
    <property type="entry name" value="USP_KdpD-like"/>
    <property type="match status" value="1"/>
</dbReference>
<dbReference type="RefSeq" id="WP_169158167.1">
    <property type="nucleotide sequence ID" value="NZ_CAWPJE010000393.1"/>
</dbReference>
<organism evidence="5 6">
    <name type="scientific">Brasilonema bromeliae SPC951</name>
    <dbReference type="NCBI Taxonomy" id="385972"/>
    <lineage>
        <taxon>Bacteria</taxon>
        <taxon>Bacillati</taxon>
        <taxon>Cyanobacteriota</taxon>
        <taxon>Cyanophyceae</taxon>
        <taxon>Nostocales</taxon>
        <taxon>Scytonemataceae</taxon>
        <taxon>Brasilonema</taxon>
        <taxon>Bromeliae group (in: Brasilonema)</taxon>
    </lineage>
</organism>
<dbReference type="PANTHER" id="PTHR45569:SF1">
    <property type="entry name" value="SENSOR PROTEIN KDPD"/>
    <property type="match status" value="1"/>
</dbReference>
<protein>
    <submittedName>
        <fullName evidence="5">Sensor histidine kinase KdpD</fullName>
    </submittedName>
</protein>
<reference evidence="5 6" key="1">
    <citation type="submission" date="2018-06" db="EMBL/GenBank/DDBJ databases">
        <title>Comparative genomics of Brasilonema spp. strains.</title>
        <authorList>
            <person name="Alvarenga D.O."/>
            <person name="Fiore M.F."/>
            <person name="Varani A.M."/>
        </authorList>
    </citation>
    <scope>NUCLEOTIDE SEQUENCE [LARGE SCALE GENOMIC DNA]</scope>
    <source>
        <strain evidence="5 6">SPC951</strain>
    </source>
</reference>
<dbReference type="InterPro" id="IPR003852">
    <property type="entry name" value="Sig_transdc_His_kinase_KdpD_N"/>
</dbReference>
<dbReference type="SUPFAM" id="SSF52402">
    <property type="entry name" value="Adenine nucleotide alpha hydrolases-like"/>
    <property type="match status" value="1"/>
</dbReference>
<gene>
    <name evidence="5" type="ORF">DP116_27645</name>
</gene>
<evidence type="ECO:0000256" key="1">
    <source>
        <dbReference type="ARBA" id="ARBA00022679"/>
    </source>
</evidence>
<keyword evidence="3" id="KW-0902">Two-component regulatory system</keyword>
<dbReference type="Gene3D" id="3.40.50.620">
    <property type="entry name" value="HUPs"/>
    <property type="match status" value="1"/>
</dbReference>
<dbReference type="Pfam" id="PF02702">
    <property type="entry name" value="KdpD"/>
    <property type="match status" value="1"/>
</dbReference>
<keyword evidence="6" id="KW-1185">Reference proteome</keyword>
<feature type="domain" description="Signal transduction histidine kinase osmosensitive K+ channel sensor N-terminal" evidence="4">
    <location>
        <begin position="18"/>
        <end position="227"/>
    </location>
</feature>
<dbReference type="InterPro" id="IPR052023">
    <property type="entry name" value="Histidine_kinase_KdpD"/>
</dbReference>
<accession>A0ABX1PHW5</accession>
<sequence length="389" mass="43930">MYSSYTVSSNGTYLRPARRGKHKIFIGMAPGVGKTYRMLDEACRQKKDGIDVVIGWLETHDRPETDAKAQGLEVIPRNKIEQGGLIFTQMNTDAIIARQPQLVLIDELAHTNIPGAKHNRRYQDVETILAAGIDVYSTVNIQHLESLCNQVTQMTGIVVQERIPDSLLEAADQVVVVDVTPETLKERLLEGKIYPTRKIEPSVQNLFQRSNLVALRELALRQVADNIEKKEIQQAARLNSNAKAVSANVYCIHERILVCVSCAPNSVRLIRRGAIFADYMNAPLYVLFVNNPDHFMTKVEALHIETCKQICQEFKGEFLQVSGQNVAQEIARVAKLYRITQVVLGQTRRSKWQMIFTESLIHQLLRYAERQASGLSLNQIDIHIISSDK</sequence>
<dbReference type="GO" id="GO:0016301">
    <property type="term" value="F:kinase activity"/>
    <property type="evidence" value="ECO:0007669"/>
    <property type="project" value="UniProtKB-KW"/>
</dbReference>
<dbReference type="Gene3D" id="3.40.50.300">
    <property type="entry name" value="P-loop containing nucleotide triphosphate hydrolases"/>
    <property type="match status" value="1"/>
</dbReference>
<dbReference type="Proteomes" id="UP000718564">
    <property type="component" value="Unassembled WGS sequence"/>
</dbReference>
<dbReference type="InterPro" id="IPR027417">
    <property type="entry name" value="P-loop_NTPase"/>
</dbReference>
<evidence type="ECO:0000256" key="3">
    <source>
        <dbReference type="ARBA" id="ARBA00023012"/>
    </source>
</evidence>
<proteinExistence type="predicted"/>
<evidence type="ECO:0000256" key="2">
    <source>
        <dbReference type="ARBA" id="ARBA00022777"/>
    </source>
</evidence>
<keyword evidence="2 5" id="KW-0418">Kinase</keyword>
<evidence type="ECO:0000259" key="4">
    <source>
        <dbReference type="Pfam" id="PF02702"/>
    </source>
</evidence>
<evidence type="ECO:0000313" key="5">
    <source>
        <dbReference type="EMBL" id="NMG22997.1"/>
    </source>
</evidence>
<name>A0ABX1PHW5_9CYAN</name>
<dbReference type="InterPro" id="IPR014729">
    <property type="entry name" value="Rossmann-like_a/b/a_fold"/>
</dbReference>
<dbReference type="PANTHER" id="PTHR45569">
    <property type="entry name" value="SENSOR PROTEIN KDPD"/>
    <property type="match status" value="1"/>
</dbReference>
<comment type="caution">
    <text evidence="5">The sequence shown here is derived from an EMBL/GenBank/DDBJ whole genome shotgun (WGS) entry which is preliminary data.</text>
</comment>